<dbReference type="RefSeq" id="WP_047943968.1">
    <property type="nucleotide sequence ID" value="NZ_CP053989.1"/>
</dbReference>
<reference evidence="2 3" key="1">
    <citation type="submission" date="2015-05" db="EMBL/GenBank/DDBJ databases">
        <title>Whole genome sequence and identification of bacterial endophytes from Costus igneus.</title>
        <authorList>
            <person name="Lee Y.P."/>
            <person name="Gan H.M."/>
            <person name="Eng W."/>
            <person name="Wheatley M.S."/>
            <person name="Caraballo A."/>
            <person name="Polter S."/>
            <person name="Savka M.A."/>
            <person name="Hudson A.O."/>
        </authorList>
    </citation>
    <scope>NUCLEOTIDE SEQUENCE [LARGE SCALE GENOMIC DNA]</scope>
    <source>
        <strain evidence="2 3">RIT379</strain>
    </source>
</reference>
<dbReference type="EMBL" id="LDPH01000026">
    <property type="protein sequence ID" value="KLV23259.1"/>
    <property type="molecule type" value="Genomic_DNA"/>
</dbReference>
<sequence length="167" mass="20154">MKELHYDFHFSLNEWSILISIFLGFLLVILLPRRFTKKTMSIYLMCGIFFGFVFDHTLSILPVRYYIINDSSSFEIMDFFSHVMYAPISYLFFYLYDLFHIKPNFTLLYILGWALVSVAIERICGMIGIFHYQHGYTIYYSFVIYLLVISIWIIFYRLIKEHGEKQY</sequence>
<dbReference type="Proteomes" id="UP000036045">
    <property type="component" value="Unassembled WGS sequence"/>
</dbReference>
<keyword evidence="1" id="KW-0812">Transmembrane</keyword>
<proteinExistence type="predicted"/>
<feature type="transmembrane region" description="Helical" evidence="1">
    <location>
        <begin position="138"/>
        <end position="159"/>
    </location>
</feature>
<dbReference type="PATRIC" id="fig|1397.4.peg.2692"/>
<evidence type="ECO:0000313" key="3">
    <source>
        <dbReference type="Proteomes" id="UP000036045"/>
    </source>
</evidence>
<dbReference type="GeneID" id="56347372"/>
<evidence type="ECO:0000313" key="2">
    <source>
        <dbReference type="EMBL" id="KLV23259.1"/>
    </source>
</evidence>
<feature type="transmembrane region" description="Helical" evidence="1">
    <location>
        <begin position="43"/>
        <end position="67"/>
    </location>
</feature>
<keyword evidence="1" id="KW-0472">Membrane</keyword>
<name>A0A0J1IBC4_NIACI</name>
<dbReference type="OrthoDB" id="2618234at2"/>
<keyword evidence="1" id="KW-1133">Transmembrane helix</keyword>
<gene>
    <name evidence="2" type="ORF">ABW02_19775</name>
</gene>
<feature type="transmembrane region" description="Helical" evidence="1">
    <location>
        <begin position="12"/>
        <end position="31"/>
    </location>
</feature>
<evidence type="ECO:0000256" key="1">
    <source>
        <dbReference type="SAM" id="Phobius"/>
    </source>
</evidence>
<feature type="transmembrane region" description="Helical" evidence="1">
    <location>
        <begin position="79"/>
        <end position="96"/>
    </location>
</feature>
<organism evidence="2 3">
    <name type="scientific">Niallia circulans</name>
    <name type="common">Bacillus circulans</name>
    <dbReference type="NCBI Taxonomy" id="1397"/>
    <lineage>
        <taxon>Bacteria</taxon>
        <taxon>Bacillati</taxon>
        <taxon>Bacillota</taxon>
        <taxon>Bacilli</taxon>
        <taxon>Bacillales</taxon>
        <taxon>Bacillaceae</taxon>
        <taxon>Niallia</taxon>
    </lineage>
</organism>
<dbReference type="AlphaFoldDB" id="A0A0J1IBC4"/>
<feature type="transmembrane region" description="Helical" evidence="1">
    <location>
        <begin position="108"/>
        <end position="132"/>
    </location>
</feature>
<accession>A0A0J1IBC4</accession>
<keyword evidence="3" id="KW-1185">Reference proteome</keyword>
<comment type="caution">
    <text evidence="2">The sequence shown here is derived from an EMBL/GenBank/DDBJ whole genome shotgun (WGS) entry which is preliminary data.</text>
</comment>
<protein>
    <submittedName>
        <fullName evidence="2">Uncharacterized protein</fullName>
    </submittedName>
</protein>